<keyword evidence="1" id="KW-0812">Transmembrane</keyword>
<reference evidence="3" key="1">
    <citation type="submission" date="2023-02" db="EMBL/GenBank/DDBJ databases">
        <title>Enrichment on poylsaccharides allowed isolation of novel metabolic and taxonomic groups of Haloarchaea.</title>
        <authorList>
            <person name="Sorokin D.Y."/>
            <person name="Elcheninov A.G."/>
            <person name="Khizhniak T.V."/>
            <person name="Kolganova T.V."/>
            <person name="Kublanov I.V."/>
        </authorList>
    </citation>
    <scope>NUCLEOTIDE SEQUENCE</scope>
    <source>
        <strain evidence="3">HArc-curdl7</strain>
    </source>
</reference>
<accession>A0AAE3LFX5</accession>
<keyword evidence="1" id="KW-1133">Transmembrane helix</keyword>
<dbReference type="Proteomes" id="UP001209746">
    <property type="component" value="Unassembled WGS sequence"/>
</dbReference>
<feature type="transmembrane region" description="Helical" evidence="1">
    <location>
        <begin position="15"/>
        <end position="39"/>
    </location>
</feature>
<sequence>MIWSLLLQMGSGTGGWWMVSFLGPLVGLLIMGTVVYLLWSAIAGSTPESTEQTNDAIETLRKRYARGEIDEEEFEERARMLRER</sequence>
<feature type="domain" description="SHOCT" evidence="2">
    <location>
        <begin position="55"/>
        <end position="77"/>
    </location>
</feature>
<comment type="caution">
    <text evidence="3">The sequence shown here is derived from an EMBL/GenBank/DDBJ whole genome shotgun (WGS) entry which is preliminary data.</text>
</comment>
<evidence type="ECO:0000313" key="4">
    <source>
        <dbReference type="Proteomes" id="UP001209746"/>
    </source>
</evidence>
<dbReference type="EMBL" id="JAOPKD010000024">
    <property type="protein sequence ID" value="MCU4728341.1"/>
    <property type="molecule type" value="Genomic_DNA"/>
</dbReference>
<dbReference type="InterPro" id="IPR018649">
    <property type="entry name" value="SHOCT"/>
</dbReference>
<evidence type="ECO:0000313" key="3">
    <source>
        <dbReference type="EMBL" id="MCU4728341.1"/>
    </source>
</evidence>
<protein>
    <submittedName>
        <fullName evidence="3">SHOCT domain-containing protein</fullName>
    </submittedName>
</protein>
<gene>
    <name evidence="3" type="ORF">OB914_15400</name>
</gene>
<evidence type="ECO:0000256" key="1">
    <source>
        <dbReference type="SAM" id="Phobius"/>
    </source>
</evidence>
<evidence type="ECO:0000259" key="2">
    <source>
        <dbReference type="Pfam" id="PF09851"/>
    </source>
</evidence>
<keyword evidence="1" id="KW-0472">Membrane</keyword>
<proteinExistence type="predicted"/>
<dbReference type="AlphaFoldDB" id="A0AAE3LFX5"/>
<name>A0AAE3LFX5_9EURY</name>
<organism evidence="3 4">
    <name type="scientific">Halapricum hydrolyticum</name>
    <dbReference type="NCBI Taxonomy" id="2979991"/>
    <lineage>
        <taxon>Archaea</taxon>
        <taxon>Methanobacteriati</taxon>
        <taxon>Methanobacteriota</taxon>
        <taxon>Stenosarchaea group</taxon>
        <taxon>Halobacteria</taxon>
        <taxon>Halobacteriales</taxon>
        <taxon>Haloarculaceae</taxon>
        <taxon>Halapricum</taxon>
    </lineage>
</organism>
<dbReference type="Pfam" id="PF09851">
    <property type="entry name" value="SHOCT"/>
    <property type="match status" value="1"/>
</dbReference>